<accession>A0A481YPS8</accession>
<gene>
    <name evidence="1" type="ORF">LCDPAC02_00140</name>
</gene>
<dbReference type="EMBL" id="MK500299">
    <property type="protein sequence ID" value="QBK84815.1"/>
    <property type="molecule type" value="Genomic_DNA"/>
</dbReference>
<evidence type="ECO:0000313" key="1">
    <source>
        <dbReference type="EMBL" id="QBK84815.1"/>
    </source>
</evidence>
<sequence>MDKRLFIDNFINFINNEIFNEIETLRQTINENIYLWNMTINNILDEIRNIIIYRSNKYIFKLNEEDFEYINNVIKQIIWDIVKNTNGAKYLRTHEPEIYFDKGVIENIAFRNNIKLLLVENNNKISNIQNNNISK</sequence>
<organism evidence="1">
    <name type="scientific">Pithovirus LCDPAC02</name>
    <dbReference type="NCBI Taxonomy" id="2506601"/>
    <lineage>
        <taxon>Viruses</taxon>
        <taxon>Pithoviruses</taxon>
    </lineage>
</organism>
<name>A0A481YPS8_9VIRU</name>
<protein>
    <submittedName>
        <fullName evidence="1">Uncharacterized protein</fullName>
    </submittedName>
</protein>
<reference evidence="1" key="1">
    <citation type="journal article" date="2019" name="MBio">
        <title>Virus Genomes from Deep Sea Sediments Expand the Ocean Megavirome and Support Independent Origins of Viral Gigantism.</title>
        <authorList>
            <person name="Backstrom D."/>
            <person name="Yutin N."/>
            <person name="Jorgensen S.L."/>
            <person name="Dharamshi J."/>
            <person name="Homa F."/>
            <person name="Zaremba-Niedwiedzka K."/>
            <person name="Spang A."/>
            <person name="Wolf Y.I."/>
            <person name="Koonin E.V."/>
            <person name="Ettema T.J."/>
        </authorList>
    </citation>
    <scope>NUCLEOTIDE SEQUENCE</scope>
</reference>
<proteinExistence type="predicted"/>